<dbReference type="OrthoDB" id="7267632at2"/>
<dbReference type="Proteomes" id="UP000214603">
    <property type="component" value="Unassembled WGS sequence"/>
</dbReference>
<reference evidence="2" key="1">
    <citation type="submission" date="2017-06" db="EMBL/GenBank/DDBJ databases">
        <title>Herbaspirillum phytohormonus sp. nov., isolated from the root nodule of Robinia pseudoacacia in lead-zinc mine.</title>
        <authorList>
            <person name="Fan M."/>
            <person name="Lin Y."/>
        </authorList>
    </citation>
    <scope>NUCLEOTIDE SEQUENCE [LARGE SCALE GENOMIC DNA]</scope>
    <source>
        <strain evidence="2">SC-089</strain>
    </source>
</reference>
<gene>
    <name evidence="1" type="ORF">CEY11_21355</name>
</gene>
<organism evidence="1 2">
    <name type="scientific">Candidimonas nitroreducens</name>
    <dbReference type="NCBI Taxonomy" id="683354"/>
    <lineage>
        <taxon>Bacteria</taxon>
        <taxon>Pseudomonadati</taxon>
        <taxon>Pseudomonadota</taxon>
        <taxon>Betaproteobacteria</taxon>
        <taxon>Burkholderiales</taxon>
        <taxon>Alcaligenaceae</taxon>
        <taxon>Candidimonas</taxon>
    </lineage>
</organism>
<dbReference type="EMBL" id="NJIH01000013">
    <property type="protein sequence ID" value="OWT55260.1"/>
    <property type="molecule type" value="Genomic_DNA"/>
</dbReference>
<dbReference type="AlphaFoldDB" id="A0A225M559"/>
<evidence type="ECO:0000313" key="1">
    <source>
        <dbReference type="EMBL" id="OWT55260.1"/>
    </source>
</evidence>
<proteinExistence type="predicted"/>
<protein>
    <submittedName>
        <fullName evidence="1">Uncharacterized protein</fullName>
    </submittedName>
</protein>
<dbReference type="RefSeq" id="WP_088605447.1">
    <property type="nucleotide sequence ID" value="NZ_NJIH01000013.1"/>
</dbReference>
<name>A0A225M559_9BURK</name>
<comment type="caution">
    <text evidence="1">The sequence shown here is derived from an EMBL/GenBank/DDBJ whole genome shotgun (WGS) entry which is preliminary data.</text>
</comment>
<sequence>MTVIAWDGETLAADKRAVDGAGAIATTTKIWRCKNALLAVTGSWDVGVEMREWWASGAGPEKFPEVARKNDASLIVFSSVGIEEYCAAPYPMLIEDSKYAAGTGRKYALAAMACGKSAMEAVEIACRFQSDCGNGVDVLRLHPVEIVRAKHDLDTLLRK</sequence>
<keyword evidence="2" id="KW-1185">Reference proteome</keyword>
<accession>A0A225M559</accession>
<evidence type="ECO:0000313" key="2">
    <source>
        <dbReference type="Proteomes" id="UP000214603"/>
    </source>
</evidence>